<proteinExistence type="inferred from homology"/>
<dbReference type="CDD" id="cd16151">
    <property type="entry name" value="sulfatase_like"/>
    <property type="match status" value="1"/>
</dbReference>
<dbReference type="InterPro" id="IPR050738">
    <property type="entry name" value="Sulfatase"/>
</dbReference>
<dbReference type="PANTHER" id="PTHR42693:SF53">
    <property type="entry name" value="ENDO-4-O-SULFATASE"/>
    <property type="match status" value="1"/>
</dbReference>
<keyword evidence="2" id="KW-0378">Hydrolase</keyword>
<feature type="chain" id="PRO_5045212501" evidence="3">
    <location>
        <begin position="23"/>
        <end position="442"/>
    </location>
</feature>
<evidence type="ECO:0000256" key="3">
    <source>
        <dbReference type="SAM" id="SignalP"/>
    </source>
</evidence>
<dbReference type="InterPro" id="IPR000917">
    <property type="entry name" value="Sulfatase_N"/>
</dbReference>
<dbReference type="InterPro" id="IPR017850">
    <property type="entry name" value="Alkaline_phosphatase_core_sf"/>
</dbReference>
<reference evidence="5 6" key="1">
    <citation type="submission" date="2023-04" db="EMBL/GenBank/DDBJ databases">
        <title>A novel bacteria isolated from coastal sediment.</title>
        <authorList>
            <person name="Liu X.-J."/>
            <person name="Du Z.-J."/>
        </authorList>
    </citation>
    <scope>NUCLEOTIDE SEQUENCE [LARGE SCALE GENOMIC DNA]</scope>
    <source>
        <strain evidence="5 6">SDUM461004</strain>
    </source>
</reference>
<keyword evidence="6" id="KW-1185">Reference proteome</keyword>
<protein>
    <submittedName>
        <fullName evidence="5">Sulfatase-like hydrolase/transferase</fullName>
    </submittedName>
</protein>
<evidence type="ECO:0000313" key="5">
    <source>
        <dbReference type="EMBL" id="MDQ8195624.1"/>
    </source>
</evidence>
<feature type="domain" description="Sulfatase N-terminal" evidence="4">
    <location>
        <begin position="26"/>
        <end position="321"/>
    </location>
</feature>
<dbReference type="EMBL" id="JARXIC010000028">
    <property type="protein sequence ID" value="MDQ8195624.1"/>
    <property type="molecule type" value="Genomic_DNA"/>
</dbReference>
<sequence>MRLIIQKIFVVAALFSAFSLQAAERPNIVLIMADDVAYDNNFGAYGARESWTPRLDQLADEGITFEHAYSTPKCTPSRVKIMTGRSGIRNYEAFGVLPSTETTFAHMLQRAGYTTHAAGKWQLDGKGGTPTSEAGFDSWILWNTQFGHGSRYWKPNFDVNGEHVTFADNDYGPDLCVESILDFVDQNKDGPFFVYYPMLLVHGPFKPTPDSVNRENTNQQENFKDMIQYMDKCVGRVVDGLKQAGVADNTIVLFCTDNGTNRVLQYESFGETVSGKKGVPHDRGTHSPLIVWNPKHIAAGARSSDMIDFSDVLPTLAEIAGADLPEAQLDGRSFWPQCIGEAGAPRDWIFQYYWPKSWSWIPDELGNEELIWVQNQYYKLYGNGLFYDIVKDREELSPISLNQLSAAQQQTYEALKKAIASMPETNAAYQRKITKVQAELAN</sequence>
<dbReference type="Proteomes" id="UP001243717">
    <property type="component" value="Unassembled WGS sequence"/>
</dbReference>
<evidence type="ECO:0000256" key="1">
    <source>
        <dbReference type="ARBA" id="ARBA00008779"/>
    </source>
</evidence>
<evidence type="ECO:0000313" key="6">
    <source>
        <dbReference type="Proteomes" id="UP001243717"/>
    </source>
</evidence>
<dbReference type="SUPFAM" id="SSF53649">
    <property type="entry name" value="Alkaline phosphatase-like"/>
    <property type="match status" value="1"/>
</dbReference>
<dbReference type="PANTHER" id="PTHR42693">
    <property type="entry name" value="ARYLSULFATASE FAMILY MEMBER"/>
    <property type="match status" value="1"/>
</dbReference>
<accession>A0ABU1ALE2</accession>
<keyword evidence="3" id="KW-0732">Signal</keyword>
<organism evidence="5 6">
    <name type="scientific">Thalassobacterium sedimentorum</name>
    <dbReference type="NCBI Taxonomy" id="3041258"/>
    <lineage>
        <taxon>Bacteria</taxon>
        <taxon>Pseudomonadati</taxon>
        <taxon>Verrucomicrobiota</taxon>
        <taxon>Opitutia</taxon>
        <taxon>Puniceicoccales</taxon>
        <taxon>Coraliomargaritaceae</taxon>
        <taxon>Thalassobacterium</taxon>
    </lineage>
</organism>
<evidence type="ECO:0000259" key="4">
    <source>
        <dbReference type="Pfam" id="PF00884"/>
    </source>
</evidence>
<comment type="caution">
    <text evidence="5">The sequence shown here is derived from an EMBL/GenBank/DDBJ whole genome shotgun (WGS) entry which is preliminary data.</text>
</comment>
<feature type="signal peptide" evidence="3">
    <location>
        <begin position="1"/>
        <end position="22"/>
    </location>
</feature>
<gene>
    <name evidence="5" type="ORF">QEH59_14415</name>
</gene>
<name>A0ABU1ALE2_9BACT</name>
<comment type="similarity">
    <text evidence="1">Belongs to the sulfatase family.</text>
</comment>
<dbReference type="RefSeq" id="WP_308986074.1">
    <property type="nucleotide sequence ID" value="NZ_JARXIC010000028.1"/>
</dbReference>
<dbReference type="Pfam" id="PF00884">
    <property type="entry name" value="Sulfatase"/>
    <property type="match status" value="1"/>
</dbReference>
<evidence type="ECO:0000256" key="2">
    <source>
        <dbReference type="ARBA" id="ARBA00022801"/>
    </source>
</evidence>
<dbReference type="Gene3D" id="3.40.720.10">
    <property type="entry name" value="Alkaline Phosphatase, subunit A"/>
    <property type="match status" value="1"/>
</dbReference>